<gene>
    <name evidence="4" type="ORF">HPB48_009022</name>
</gene>
<evidence type="ECO:0000313" key="5">
    <source>
        <dbReference type="Proteomes" id="UP000821853"/>
    </source>
</evidence>
<feature type="domain" description="CCHC-type" evidence="3">
    <location>
        <begin position="264"/>
        <end position="279"/>
    </location>
</feature>
<comment type="caution">
    <text evidence="4">The sequence shown here is derived from an EMBL/GenBank/DDBJ whole genome shotgun (WGS) entry which is preliminary data.</text>
</comment>
<protein>
    <recommendedName>
        <fullName evidence="3">CCHC-type domain-containing protein</fullName>
    </recommendedName>
</protein>
<name>A0A9J6GSA3_HAELO</name>
<dbReference type="GO" id="GO:0003676">
    <property type="term" value="F:nucleic acid binding"/>
    <property type="evidence" value="ECO:0007669"/>
    <property type="project" value="InterPro"/>
</dbReference>
<feature type="compositionally biased region" description="Basic and acidic residues" evidence="2">
    <location>
        <begin position="62"/>
        <end position="75"/>
    </location>
</feature>
<dbReference type="InterPro" id="IPR001878">
    <property type="entry name" value="Znf_CCHC"/>
</dbReference>
<dbReference type="EMBL" id="JABSTR010000011">
    <property type="protein sequence ID" value="KAH9381398.1"/>
    <property type="molecule type" value="Genomic_DNA"/>
</dbReference>
<feature type="compositionally biased region" description="Polar residues" evidence="2">
    <location>
        <begin position="355"/>
        <end position="365"/>
    </location>
</feature>
<keyword evidence="1" id="KW-0862">Zinc</keyword>
<dbReference type="OrthoDB" id="3039988at2759"/>
<keyword evidence="1" id="KW-0479">Metal-binding</keyword>
<proteinExistence type="predicted"/>
<dbReference type="GO" id="GO:0008270">
    <property type="term" value="F:zinc ion binding"/>
    <property type="evidence" value="ECO:0007669"/>
    <property type="project" value="UniProtKB-KW"/>
</dbReference>
<sequence>MNGDHPRLAHSDSRSGEITLPGETAETSSEEMEQDAPATAKRKRPTEDAAAGSLEAVWSARDPTEEDKGPWERATTRARQKAQLKESSAPQPTTIKRERETIKTYVIRLQPTEQCDMTKLDPAELQGVICATADDQSLAAYLVLKVSPTSNTLIVSTCDTKQAVRLLRMQLLPVCSRAPLPIKAHQVPATGMSRGVTYGCNASETSETLAKALVLDGVEILMARPMGKNGTVLINFAAPKPPREVLYWSFVKRVERYEQRPLVCLRCHKPGHKKATCPSEQTVCEKCGRAYGQAPENCPNTDEKFRASCGKKGHLATEQSCPTRARYRKKNKEREAAAKQRKSRSRSKRRTNSTVGSEPSRSSSTDRPKRMRAAHA</sequence>
<feature type="compositionally biased region" description="Basic residues" evidence="2">
    <location>
        <begin position="339"/>
        <end position="351"/>
    </location>
</feature>
<keyword evidence="5" id="KW-1185">Reference proteome</keyword>
<keyword evidence="1" id="KW-0863">Zinc-finger</keyword>
<dbReference type="PROSITE" id="PS50158">
    <property type="entry name" value="ZF_CCHC"/>
    <property type="match status" value="1"/>
</dbReference>
<dbReference type="SMART" id="SM00343">
    <property type="entry name" value="ZnF_C2HC"/>
    <property type="match status" value="2"/>
</dbReference>
<evidence type="ECO:0000313" key="4">
    <source>
        <dbReference type="EMBL" id="KAH9381398.1"/>
    </source>
</evidence>
<evidence type="ECO:0000256" key="1">
    <source>
        <dbReference type="PROSITE-ProRule" id="PRU00047"/>
    </source>
</evidence>
<feature type="region of interest" description="Disordered" evidence="2">
    <location>
        <begin position="1"/>
        <end position="97"/>
    </location>
</feature>
<accession>A0A9J6GSA3</accession>
<feature type="region of interest" description="Disordered" evidence="2">
    <location>
        <begin position="324"/>
        <end position="376"/>
    </location>
</feature>
<evidence type="ECO:0000259" key="3">
    <source>
        <dbReference type="PROSITE" id="PS50158"/>
    </source>
</evidence>
<organism evidence="4 5">
    <name type="scientific">Haemaphysalis longicornis</name>
    <name type="common">Bush tick</name>
    <dbReference type="NCBI Taxonomy" id="44386"/>
    <lineage>
        <taxon>Eukaryota</taxon>
        <taxon>Metazoa</taxon>
        <taxon>Ecdysozoa</taxon>
        <taxon>Arthropoda</taxon>
        <taxon>Chelicerata</taxon>
        <taxon>Arachnida</taxon>
        <taxon>Acari</taxon>
        <taxon>Parasitiformes</taxon>
        <taxon>Ixodida</taxon>
        <taxon>Ixodoidea</taxon>
        <taxon>Ixodidae</taxon>
        <taxon>Haemaphysalinae</taxon>
        <taxon>Haemaphysalis</taxon>
    </lineage>
</organism>
<dbReference type="AlphaFoldDB" id="A0A9J6GSA3"/>
<evidence type="ECO:0000256" key="2">
    <source>
        <dbReference type="SAM" id="MobiDB-lite"/>
    </source>
</evidence>
<dbReference type="Proteomes" id="UP000821853">
    <property type="component" value="Chromosome 9"/>
</dbReference>
<feature type="compositionally biased region" description="Basic and acidic residues" evidence="2">
    <location>
        <begin position="1"/>
        <end position="15"/>
    </location>
</feature>
<feature type="compositionally biased region" description="Polar residues" evidence="2">
    <location>
        <begin position="85"/>
        <end position="94"/>
    </location>
</feature>
<reference evidence="4 5" key="1">
    <citation type="journal article" date="2020" name="Cell">
        <title>Large-Scale Comparative Analyses of Tick Genomes Elucidate Their Genetic Diversity and Vector Capacities.</title>
        <authorList>
            <consortium name="Tick Genome and Microbiome Consortium (TIGMIC)"/>
            <person name="Jia N."/>
            <person name="Wang J."/>
            <person name="Shi W."/>
            <person name="Du L."/>
            <person name="Sun Y."/>
            <person name="Zhan W."/>
            <person name="Jiang J.F."/>
            <person name="Wang Q."/>
            <person name="Zhang B."/>
            <person name="Ji P."/>
            <person name="Bell-Sakyi L."/>
            <person name="Cui X.M."/>
            <person name="Yuan T.T."/>
            <person name="Jiang B.G."/>
            <person name="Yang W.F."/>
            <person name="Lam T.T."/>
            <person name="Chang Q.C."/>
            <person name="Ding S.J."/>
            <person name="Wang X.J."/>
            <person name="Zhu J.G."/>
            <person name="Ruan X.D."/>
            <person name="Zhao L."/>
            <person name="Wei J.T."/>
            <person name="Ye R.Z."/>
            <person name="Que T.C."/>
            <person name="Du C.H."/>
            <person name="Zhou Y.H."/>
            <person name="Cheng J.X."/>
            <person name="Dai P.F."/>
            <person name="Guo W.B."/>
            <person name="Han X.H."/>
            <person name="Huang E.J."/>
            <person name="Li L.F."/>
            <person name="Wei W."/>
            <person name="Gao Y.C."/>
            <person name="Liu J.Z."/>
            <person name="Shao H.Z."/>
            <person name="Wang X."/>
            <person name="Wang C.C."/>
            <person name="Yang T.C."/>
            <person name="Huo Q.B."/>
            <person name="Li W."/>
            <person name="Chen H.Y."/>
            <person name="Chen S.E."/>
            <person name="Zhou L.G."/>
            <person name="Ni X.B."/>
            <person name="Tian J.H."/>
            <person name="Sheng Y."/>
            <person name="Liu T."/>
            <person name="Pan Y.S."/>
            <person name="Xia L.Y."/>
            <person name="Li J."/>
            <person name="Zhao F."/>
            <person name="Cao W.C."/>
        </authorList>
    </citation>
    <scope>NUCLEOTIDE SEQUENCE [LARGE SCALE GENOMIC DNA]</scope>
    <source>
        <strain evidence="4">HaeL-2018</strain>
    </source>
</reference>
<dbReference type="VEuPathDB" id="VectorBase:HLOH_054388"/>